<evidence type="ECO:0000313" key="3">
    <source>
        <dbReference type="Proteomes" id="UP000028875"/>
    </source>
</evidence>
<reference evidence="3" key="2">
    <citation type="submission" date="2014-05" db="EMBL/GenBank/DDBJ databases">
        <title>Draft genome sequence of Virgibacillus massiliensis Vm-5.</title>
        <authorList>
            <person name="Khelaifia S."/>
            <person name="Croce O."/>
            <person name="Lagier J.C."/>
            <person name="Raoult D."/>
        </authorList>
    </citation>
    <scope>NUCLEOTIDE SEQUENCE [LARGE SCALE GENOMIC DNA]</scope>
    <source>
        <strain evidence="3">Vm-5</strain>
    </source>
</reference>
<organism evidence="2 3">
    <name type="scientific">Virgibacillus massiliensis</name>
    <dbReference type="NCBI Taxonomy" id="1462526"/>
    <lineage>
        <taxon>Bacteria</taxon>
        <taxon>Bacillati</taxon>
        <taxon>Bacillota</taxon>
        <taxon>Bacilli</taxon>
        <taxon>Bacillales</taxon>
        <taxon>Bacillaceae</taxon>
        <taxon>Virgibacillus</taxon>
    </lineage>
</organism>
<dbReference type="STRING" id="1462526.BN990_02026"/>
<gene>
    <name evidence="2" type="ORF">BN990_02026</name>
</gene>
<keyword evidence="1" id="KW-0472">Membrane</keyword>
<keyword evidence="1" id="KW-1133">Transmembrane helix</keyword>
<evidence type="ECO:0008006" key="4">
    <source>
        <dbReference type="Google" id="ProtNLM"/>
    </source>
</evidence>
<dbReference type="Pfam" id="PF11118">
    <property type="entry name" value="DUF2627"/>
    <property type="match status" value="1"/>
</dbReference>
<comment type="caution">
    <text evidence="2">The sequence shown here is derived from an EMBL/GenBank/DDBJ whole genome shotgun (WGS) entry which is preliminary data.</text>
</comment>
<protein>
    <recommendedName>
        <fullName evidence="4">DUF2627 family protein</fullName>
    </recommendedName>
</protein>
<dbReference type="AlphaFoldDB" id="A0A024QBR1"/>
<reference evidence="2 3" key="1">
    <citation type="submission" date="2014-03" db="EMBL/GenBank/DDBJ databases">
        <authorList>
            <person name="Urmite Genomes U."/>
        </authorList>
    </citation>
    <scope>NUCLEOTIDE SEQUENCE [LARGE SCALE GENOMIC DNA]</scope>
    <source>
        <strain evidence="2 3">Vm-5</strain>
    </source>
</reference>
<name>A0A024QBR1_9BACI</name>
<dbReference type="EMBL" id="CCDP010000001">
    <property type="protein sequence ID" value="CDQ39712.1"/>
    <property type="molecule type" value="Genomic_DNA"/>
</dbReference>
<dbReference type="eggNOG" id="ENOG5032ZXQ">
    <property type="taxonomic scope" value="Bacteria"/>
</dbReference>
<feature type="transmembrane region" description="Helical" evidence="1">
    <location>
        <begin position="40"/>
        <end position="62"/>
    </location>
</feature>
<evidence type="ECO:0000313" key="2">
    <source>
        <dbReference type="EMBL" id="CDQ39712.1"/>
    </source>
</evidence>
<evidence type="ECO:0000256" key="1">
    <source>
        <dbReference type="SAM" id="Phobius"/>
    </source>
</evidence>
<dbReference type="InterPro" id="IPR020138">
    <property type="entry name" value="Uncharacterised_YqzF"/>
</dbReference>
<keyword evidence="3" id="KW-1185">Reference proteome</keyword>
<proteinExistence type="predicted"/>
<keyword evidence="1" id="KW-0812">Transmembrane</keyword>
<dbReference type="Proteomes" id="UP000028875">
    <property type="component" value="Unassembled WGS sequence"/>
</dbReference>
<accession>A0A024QBR1</accession>
<sequence length="78" mass="8990">MRIIAALLLFIPGIISAIGIKLMRDSLFASFYPIFFHTSIQFIIGLILFLAGIAFIGGFIIYRDRKRQRTREEIKKNN</sequence>